<dbReference type="AlphaFoldDB" id="A0A3Q2WX01"/>
<name>A0A3Q2WX01_HAPBU</name>
<feature type="signal peptide" evidence="1">
    <location>
        <begin position="1"/>
        <end position="22"/>
    </location>
</feature>
<organism evidence="2 3">
    <name type="scientific">Haplochromis burtoni</name>
    <name type="common">Burton's mouthbrooder</name>
    <name type="synonym">Chromis burtoni</name>
    <dbReference type="NCBI Taxonomy" id="8153"/>
    <lineage>
        <taxon>Eukaryota</taxon>
        <taxon>Metazoa</taxon>
        <taxon>Chordata</taxon>
        <taxon>Craniata</taxon>
        <taxon>Vertebrata</taxon>
        <taxon>Euteleostomi</taxon>
        <taxon>Actinopterygii</taxon>
        <taxon>Neopterygii</taxon>
        <taxon>Teleostei</taxon>
        <taxon>Neoteleostei</taxon>
        <taxon>Acanthomorphata</taxon>
        <taxon>Ovalentaria</taxon>
        <taxon>Cichlomorphae</taxon>
        <taxon>Cichliformes</taxon>
        <taxon>Cichlidae</taxon>
        <taxon>African cichlids</taxon>
        <taxon>Pseudocrenilabrinae</taxon>
        <taxon>Haplochromini</taxon>
        <taxon>Haplochromis</taxon>
    </lineage>
</organism>
<evidence type="ECO:0000313" key="3">
    <source>
        <dbReference type="Proteomes" id="UP000264840"/>
    </source>
</evidence>
<reference evidence="2" key="2">
    <citation type="submission" date="2025-09" db="UniProtKB">
        <authorList>
            <consortium name="Ensembl"/>
        </authorList>
    </citation>
    <scope>IDENTIFICATION</scope>
</reference>
<feature type="chain" id="PRO_5018712102" evidence="1">
    <location>
        <begin position="23"/>
        <end position="58"/>
    </location>
</feature>
<accession>A0A3Q2WX01</accession>
<proteinExistence type="predicted"/>
<dbReference type="Ensembl" id="ENSHBUT00000021628.1">
    <property type="protein sequence ID" value="ENSHBUP00000030521.1"/>
    <property type="gene ID" value="ENSHBUG00000015613.1"/>
</dbReference>
<reference evidence="2" key="1">
    <citation type="submission" date="2025-08" db="UniProtKB">
        <authorList>
            <consortium name="Ensembl"/>
        </authorList>
    </citation>
    <scope>IDENTIFICATION</scope>
</reference>
<evidence type="ECO:0000256" key="1">
    <source>
        <dbReference type="SAM" id="SignalP"/>
    </source>
</evidence>
<sequence length="58" mass="6393">MKSAIIFLVFTLVLSMADPTELQPQGKQVSGKLEKLITGNQKNIKKTPKNPLLLQTAQ</sequence>
<keyword evidence="1" id="KW-0732">Signal</keyword>
<protein>
    <submittedName>
        <fullName evidence="2">Uncharacterized protein</fullName>
    </submittedName>
</protein>
<keyword evidence="3" id="KW-1185">Reference proteome</keyword>
<evidence type="ECO:0000313" key="2">
    <source>
        <dbReference type="Ensembl" id="ENSHBUP00000030521.1"/>
    </source>
</evidence>
<dbReference type="GeneTree" id="ENSGT00940000179320"/>
<dbReference type="Proteomes" id="UP000264840">
    <property type="component" value="Unplaced"/>
</dbReference>